<protein>
    <submittedName>
        <fullName evidence="1">Uncharacterized protein</fullName>
    </submittedName>
</protein>
<name>A0A5C6SFG0_FUSOC</name>
<proteinExistence type="predicted"/>
<accession>A0A5C6SFG0</accession>
<evidence type="ECO:0000313" key="2">
    <source>
        <dbReference type="Proteomes" id="UP000321331"/>
    </source>
</evidence>
<evidence type="ECO:0000313" key="1">
    <source>
        <dbReference type="EMBL" id="TXB97292.1"/>
    </source>
</evidence>
<gene>
    <name evidence="1" type="ORF">FocTR4_00011420</name>
</gene>
<dbReference type="AlphaFoldDB" id="A0A5C6SFG0"/>
<dbReference type="EMBL" id="VMNF01000014">
    <property type="protein sequence ID" value="TXB97292.1"/>
    <property type="molecule type" value="Genomic_DNA"/>
</dbReference>
<comment type="caution">
    <text evidence="1">The sequence shown here is derived from an EMBL/GenBank/DDBJ whole genome shotgun (WGS) entry which is preliminary data.</text>
</comment>
<reference evidence="1 2" key="1">
    <citation type="submission" date="2019-07" db="EMBL/GenBank/DDBJ databases">
        <title>The First High-Quality Draft Genome Sequence of the Causal Agent of the Current Panama Disease Epidemic.</title>
        <authorList>
            <person name="Warmington R.J."/>
            <person name="Kay W."/>
            <person name="Jeffries A."/>
            <person name="Bebber D."/>
            <person name="Moore K."/>
            <person name="Studholme D.J."/>
        </authorList>
    </citation>
    <scope>NUCLEOTIDE SEQUENCE [LARGE SCALE GENOMIC DNA]</scope>
    <source>
        <strain evidence="1 2">TR4</strain>
    </source>
</reference>
<organism evidence="1 2">
    <name type="scientific">Fusarium oxysporum f. sp. cubense</name>
    <dbReference type="NCBI Taxonomy" id="61366"/>
    <lineage>
        <taxon>Eukaryota</taxon>
        <taxon>Fungi</taxon>
        <taxon>Dikarya</taxon>
        <taxon>Ascomycota</taxon>
        <taxon>Pezizomycotina</taxon>
        <taxon>Sordariomycetes</taxon>
        <taxon>Hypocreomycetidae</taxon>
        <taxon>Hypocreales</taxon>
        <taxon>Nectriaceae</taxon>
        <taxon>Fusarium</taxon>
        <taxon>Fusarium oxysporum species complex</taxon>
    </lineage>
</organism>
<sequence>MRSPMANVPAISVCCPTDVVHLRIRRCSGRKIKFESEISTYGPIMLPPTANCPTARRILRPEPEFYTRRRPSHAMPLSDGLGSPLRDRDLRCSVGILSEEKHQM</sequence>
<dbReference type="Proteomes" id="UP000321331">
    <property type="component" value="Unassembled WGS sequence"/>
</dbReference>